<accession>A0A1Y5S0K3</accession>
<dbReference type="OrthoDB" id="9805774at2"/>
<dbReference type="CDD" id="cd01392">
    <property type="entry name" value="HTH_LacI"/>
    <property type="match status" value="1"/>
</dbReference>
<evidence type="ECO:0000313" key="6">
    <source>
        <dbReference type="Proteomes" id="UP000193900"/>
    </source>
</evidence>
<keyword evidence="3" id="KW-0804">Transcription</keyword>
<evidence type="ECO:0000256" key="1">
    <source>
        <dbReference type="ARBA" id="ARBA00023015"/>
    </source>
</evidence>
<dbReference type="SMART" id="SM00354">
    <property type="entry name" value="HTH_LACI"/>
    <property type="match status" value="1"/>
</dbReference>
<dbReference type="PROSITE" id="PS00356">
    <property type="entry name" value="HTH_LACI_1"/>
    <property type="match status" value="1"/>
</dbReference>
<dbReference type="AlphaFoldDB" id="A0A1Y5S0K3"/>
<feature type="domain" description="HTH lacI-type" evidence="4">
    <location>
        <begin position="7"/>
        <end position="57"/>
    </location>
</feature>
<dbReference type="GO" id="GO:0003700">
    <property type="term" value="F:DNA-binding transcription factor activity"/>
    <property type="evidence" value="ECO:0007669"/>
    <property type="project" value="TreeGrafter"/>
</dbReference>
<dbReference type="PANTHER" id="PTHR30146">
    <property type="entry name" value="LACI-RELATED TRANSCRIPTIONAL REPRESSOR"/>
    <property type="match status" value="1"/>
</dbReference>
<dbReference type="InterPro" id="IPR010982">
    <property type="entry name" value="Lambda_DNA-bd_dom_sf"/>
</dbReference>
<dbReference type="PANTHER" id="PTHR30146:SF152">
    <property type="entry name" value="TRANSCRIPTIONAL REGULATORY PROTEIN"/>
    <property type="match status" value="1"/>
</dbReference>
<dbReference type="RefSeq" id="WP_085877901.1">
    <property type="nucleotide sequence ID" value="NZ_FWFZ01000003.1"/>
</dbReference>
<dbReference type="Pfam" id="PF00356">
    <property type="entry name" value="LacI"/>
    <property type="match status" value="1"/>
</dbReference>
<dbReference type="PROSITE" id="PS50932">
    <property type="entry name" value="HTH_LACI_2"/>
    <property type="match status" value="1"/>
</dbReference>
<keyword evidence="2" id="KW-0238">DNA-binding</keyword>
<organism evidence="5 6">
    <name type="scientific">Roseisalinus antarcticus</name>
    <dbReference type="NCBI Taxonomy" id="254357"/>
    <lineage>
        <taxon>Bacteria</taxon>
        <taxon>Pseudomonadati</taxon>
        <taxon>Pseudomonadota</taxon>
        <taxon>Alphaproteobacteria</taxon>
        <taxon>Rhodobacterales</taxon>
        <taxon>Roseobacteraceae</taxon>
        <taxon>Roseisalinus</taxon>
    </lineage>
</organism>
<reference evidence="5 6" key="1">
    <citation type="submission" date="2017-03" db="EMBL/GenBank/DDBJ databases">
        <authorList>
            <person name="Afonso C.L."/>
            <person name="Miller P.J."/>
            <person name="Scott M.A."/>
            <person name="Spackman E."/>
            <person name="Goraichik I."/>
            <person name="Dimitrov K.M."/>
            <person name="Suarez D.L."/>
            <person name="Swayne D.E."/>
        </authorList>
    </citation>
    <scope>NUCLEOTIDE SEQUENCE [LARGE SCALE GENOMIC DNA]</scope>
    <source>
        <strain evidence="5 6">CECT 7023</strain>
    </source>
</reference>
<dbReference type="InterPro" id="IPR028082">
    <property type="entry name" value="Peripla_BP_I"/>
</dbReference>
<sequence length="341" mass="37016">MEHRFPIKDIAFQAGVSLATVDRVLHLRPGVRPATRARVEAAIGELERQYAQARLVGRRFALDVVMEAPKRFNGAVRAAFEAEMPTVRPAAFSARFHLAERMSHGELAALVAAIRRRGSHGVVLKLPAGPRTSDMAAALIRAGIPVATYVTDLPDTARLGYIGLDNRAAGATAAWLMGRMLTGHRDPAGAVLLTLSSARFLGEDDRARGFREVLAAEFPGLRAVVISEGMGIDRSTHDLTLAALETDREICAVYSIGGGNRAILRAFETQGRMCLAFAAHDLDSENRALLADKRLTFVIHHDLRQDARAACQLFLRHHGLLPRDFAIAPSPIAIATPFDRG</sequence>
<keyword evidence="6" id="KW-1185">Reference proteome</keyword>
<dbReference type="Gene3D" id="1.10.260.40">
    <property type="entry name" value="lambda repressor-like DNA-binding domains"/>
    <property type="match status" value="1"/>
</dbReference>
<dbReference type="InterPro" id="IPR025997">
    <property type="entry name" value="SBP_2_dom"/>
</dbReference>
<dbReference type="Proteomes" id="UP000193900">
    <property type="component" value="Unassembled WGS sequence"/>
</dbReference>
<dbReference type="Pfam" id="PF13407">
    <property type="entry name" value="Peripla_BP_4"/>
    <property type="match status" value="1"/>
</dbReference>
<keyword evidence="1" id="KW-0805">Transcription regulation</keyword>
<dbReference type="CDD" id="cd06307">
    <property type="entry name" value="PBP1_sugar_binding"/>
    <property type="match status" value="1"/>
</dbReference>
<dbReference type="Gene3D" id="3.40.50.2300">
    <property type="match status" value="2"/>
</dbReference>
<dbReference type="SUPFAM" id="SSF47413">
    <property type="entry name" value="lambda repressor-like DNA-binding domains"/>
    <property type="match status" value="1"/>
</dbReference>
<evidence type="ECO:0000256" key="2">
    <source>
        <dbReference type="ARBA" id="ARBA00023125"/>
    </source>
</evidence>
<dbReference type="EMBL" id="FWFZ01000003">
    <property type="protein sequence ID" value="SLN28852.1"/>
    <property type="molecule type" value="Genomic_DNA"/>
</dbReference>
<gene>
    <name evidence="5" type="ORF">ROA7023_01000</name>
</gene>
<dbReference type="InterPro" id="IPR000843">
    <property type="entry name" value="HTH_LacI"/>
</dbReference>
<evidence type="ECO:0000259" key="4">
    <source>
        <dbReference type="PROSITE" id="PS50932"/>
    </source>
</evidence>
<evidence type="ECO:0000256" key="3">
    <source>
        <dbReference type="ARBA" id="ARBA00023163"/>
    </source>
</evidence>
<dbReference type="SUPFAM" id="SSF53822">
    <property type="entry name" value="Periplasmic binding protein-like I"/>
    <property type="match status" value="1"/>
</dbReference>
<protein>
    <submittedName>
        <fullName evidence="5">Trehalose repressor</fullName>
    </submittedName>
</protein>
<name>A0A1Y5S0K3_9RHOB</name>
<proteinExistence type="predicted"/>
<dbReference type="GO" id="GO:0000976">
    <property type="term" value="F:transcription cis-regulatory region binding"/>
    <property type="evidence" value="ECO:0007669"/>
    <property type="project" value="TreeGrafter"/>
</dbReference>
<evidence type="ECO:0000313" key="5">
    <source>
        <dbReference type="EMBL" id="SLN28852.1"/>
    </source>
</evidence>